<evidence type="ECO:0000313" key="2">
    <source>
        <dbReference type="EMBL" id="PWI26026.1"/>
    </source>
</evidence>
<evidence type="ECO:0000313" key="3">
    <source>
        <dbReference type="Proteomes" id="UP000245938"/>
    </source>
</evidence>
<proteinExistence type="predicted"/>
<organism evidence="2 3">
    <name type="scientific">Kurthia sibirica</name>
    <dbReference type="NCBI Taxonomy" id="202750"/>
    <lineage>
        <taxon>Bacteria</taxon>
        <taxon>Bacillati</taxon>
        <taxon>Bacillota</taxon>
        <taxon>Bacilli</taxon>
        <taxon>Bacillales</taxon>
        <taxon>Caryophanaceae</taxon>
        <taxon>Kurthia</taxon>
    </lineage>
</organism>
<evidence type="ECO:0000256" key="1">
    <source>
        <dbReference type="SAM" id="SignalP"/>
    </source>
</evidence>
<comment type="caution">
    <text evidence="2">The sequence shown here is derived from an EMBL/GenBank/DDBJ whole genome shotgun (WGS) entry which is preliminary data.</text>
</comment>
<name>A0A2U3ANE4_9BACL</name>
<accession>A0A2U3ANE4</accession>
<protein>
    <recommendedName>
        <fullName evidence="4">Lipoprotein</fullName>
    </recommendedName>
</protein>
<feature type="chain" id="PRO_5015470823" description="Lipoprotein" evidence="1">
    <location>
        <begin position="20"/>
        <end position="156"/>
    </location>
</feature>
<dbReference type="Proteomes" id="UP000245938">
    <property type="component" value="Unassembled WGS sequence"/>
</dbReference>
<dbReference type="RefSeq" id="WP_109305447.1">
    <property type="nucleotide sequence ID" value="NZ_BJUF01000032.1"/>
</dbReference>
<reference evidence="2 3" key="1">
    <citation type="submission" date="2018-05" db="EMBL/GenBank/DDBJ databases">
        <title>Kurthia sibirica genome sequence.</title>
        <authorList>
            <person name="Maclea K.S."/>
            <person name="Goen A.E."/>
        </authorList>
    </citation>
    <scope>NUCLEOTIDE SEQUENCE [LARGE SCALE GENOMIC DNA]</scope>
    <source>
        <strain evidence="2 3">ATCC 49154</strain>
    </source>
</reference>
<dbReference type="EMBL" id="QFVR01000005">
    <property type="protein sequence ID" value="PWI26026.1"/>
    <property type="molecule type" value="Genomic_DNA"/>
</dbReference>
<dbReference type="PROSITE" id="PS51257">
    <property type="entry name" value="PROKAR_LIPOPROTEIN"/>
    <property type="match status" value="1"/>
</dbReference>
<sequence>MFTIKKLLPVLLLLTLVLAACTSKEVKTTTVPDASKFNKMVIQTIVDNKAVDSKTVTIKDDKKIKEVLDAVNSKKTKEITITNTEKEMDQVDSYFVFFDIKGKKPVEQQVPYSFFITTEGVLYYTHIEINKMMTPQKTIDAQPEALKTIKKVAGIK</sequence>
<keyword evidence="3" id="KW-1185">Reference proteome</keyword>
<dbReference type="OrthoDB" id="2456438at2"/>
<evidence type="ECO:0008006" key="4">
    <source>
        <dbReference type="Google" id="ProtNLM"/>
    </source>
</evidence>
<feature type="signal peptide" evidence="1">
    <location>
        <begin position="1"/>
        <end position="19"/>
    </location>
</feature>
<gene>
    <name evidence="2" type="ORF">DEX24_05720</name>
</gene>
<keyword evidence="1" id="KW-0732">Signal</keyword>
<dbReference type="AlphaFoldDB" id="A0A2U3ANE4"/>